<name>Q1YQE8_9GAMM</name>
<organism evidence="1 2">
    <name type="scientific">gamma proteobacterium HTCC2207</name>
    <dbReference type="NCBI Taxonomy" id="314287"/>
    <lineage>
        <taxon>Bacteria</taxon>
        <taxon>Pseudomonadati</taxon>
        <taxon>Pseudomonadota</taxon>
        <taxon>Gammaproteobacteria</taxon>
        <taxon>Cellvibrionales</taxon>
        <taxon>Porticoccaceae</taxon>
        <taxon>SAR92 clade</taxon>
    </lineage>
</organism>
<evidence type="ECO:0000313" key="1">
    <source>
        <dbReference type="EMBL" id="EAS46613.1"/>
    </source>
</evidence>
<dbReference type="Proteomes" id="UP000005555">
    <property type="component" value="Unassembled WGS sequence"/>
</dbReference>
<keyword evidence="1" id="KW-0830">Ubiquinone</keyword>
<evidence type="ECO:0000313" key="2">
    <source>
        <dbReference type="Proteomes" id="UP000005555"/>
    </source>
</evidence>
<dbReference type="GO" id="GO:0016491">
    <property type="term" value="F:oxidoreductase activity"/>
    <property type="evidence" value="ECO:0007669"/>
    <property type="project" value="UniProtKB-KW"/>
</dbReference>
<comment type="caution">
    <text evidence="1">The sequence shown here is derived from an EMBL/GenBank/DDBJ whole genome shotgun (WGS) entry which is preliminary data.</text>
</comment>
<protein>
    <submittedName>
        <fullName evidence="1">NADH-ubiquinone oxidoreductase</fullName>
        <ecNumber evidence="1">1.6.5.3</ecNumber>
    </submittedName>
</protein>
<proteinExistence type="predicted"/>
<reference evidence="1 2" key="1">
    <citation type="submission" date="2006-03" db="EMBL/GenBank/DDBJ databases">
        <authorList>
            <person name="Giovannoni S.J."/>
            <person name="Cho J.-C."/>
            <person name="Ferriera S."/>
            <person name="Johnson J."/>
            <person name="Kravitz S."/>
            <person name="Halpern A."/>
            <person name="Remington K."/>
            <person name="Beeson K."/>
            <person name="Tran B."/>
            <person name="Rogers Y.-H."/>
            <person name="Friedman R."/>
            <person name="Venter J.C."/>
        </authorList>
    </citation>
    <scope>NUCLEOTIDE SEQUENCE [LARGE SCALE GENOMIC DNA]</scope>
    <source>
        <strain evidence="1 2">HTCC2207</strain>
    </source>
</reference>
<dbReference type="EMBL" id="AAPI01000006">
    <property type="protein sequence ID" value="EAS46613.1"/>
    <property type="molecule type" value="Genomic_DNA"/>
</dbReference>
<accession>Q1YQE8</accession>
<sequence>MSDGNIAALNGVGEGAPVDIAELGTGGLVVTNPLAMINP</sequence>
<keyword evidence="2" id="KW-1185">Reference proteome</keyword>
<dbReference type="EC" id="1.6.5.3" evidence="1"/>
<keyword evidence="1" id="KW-0560">Oxidoreductase</keyword>
<gene>
    <name evidence="1" type="ORF">GB2207_07163</name>
</gene>
<dbReference type="AlphaFoldDB" id="Q1YQE8"/>
<dbReference type="HOGENOM" id="CLU_3310254_0_0_6"/>